<evidence type="ECO:0000313" key="3">
    <source>
        <dbReference type="Proteomes" id="UP000799750"/>
    </source>
</evidence>
<feature type="region of interest" description="Disordered" evidence="1">
    <location>
        <begin position="26"/>
        <end position="65"/>
    </location>
</feature>
<protein>
    <submittedName>
        <fullName evidence="2">Uncharacterized protein</fullName>
    </submittedName>
</protein>
<feature type="compositionally biased region" description="Pro residues" evidence="1">
    <location>
        <begin position="28"/>
        <end position="50"/>
    </location>
</feature>
<evidence type="ECO:0000313" key="2">
    <source>
        <dbReference type="EMBL" id="KAF2502389.1"/>
    </source>
</evidence>
<dbReference type="Proteomes" id="UP000799750">
    <property type="component" value="Unassembled WGS sequence"/>
</dbReference>
<name>A0A6A6RCI7_9PEZI</name>
<accession>A0A6A6RCI7</accession>
<reference evidence="2" key="1">
    <citation type="journal article" date="2020" name="Stud. Mycol.">
        <title>101 Dothideomycetes genomes: a test case for predicting lifestyles and emergence of pathogens.</title>
        <authorList>
            <person name="Haridas S."/>
            <person name="Albert R."/>
            <person name="Binder M."/>
            <person name="Bloem J."/>
            <person name="Labutti K."/>
            <person name="Salamov A."/>
            <person name="Andreopoulos B."/>
            <person name="Baker S."/>
            <person name="Barry K."/>
            <person name="Bills G."/>
            <person name="Bluhm B."/>
            <person name="Cannon C."/>
            <person name="Castanera R."/>
            <person name="Culley D."/>
            <person name="Daum C."/>
            <person name="Ezra D."/>
            <person name="Gonzalez J."/>
            <person name="Henrissat B."/>
            <person name="Kuo A."/>
            <person name="Liang C."/>
            <person name="Lipzen A."/>
            <person name="Lutzoni F."/>
            <person name="Magnuson J."/>
            <person name="Mondo S."/>
            <person name="Nolan M."/>
            <person name="Ohm R."/>
            <person name="Pangilinan J."/>
            <person name="Park H.-J."/>
            <person name="Ramirez L."/>
            <person name="Alfaro M."/>
            <person name="Sun H."/>
            <person name="Tritt A."/>
            <person name="Yoshinaga Y."/>
            <person name="Zwiers L.-H."/>
            <person name="Turgeon B."/>
            <person name="Goodwin S."/>
            <person name="Spatafora J."/>
            <person name="Crous P."/>
            <person name="Grigoriev I."/>
        </authorList>
    </citation>
    <scope>NUCLEOTIDE SEQUENCE</scope>
    <source>
        <strain evidence="2">CBS 269.34</strain>
    </source>
</reference>
<sequence length="106" mass="12339">MFSLSHYVSRDATAKYRNPCTCKISPSPYSPLRPSTTPPPNHFPLPPLYPYPHNLHPRRQPRHPPLRHHTEARILPPLLPQHHPLLRLHPRGPSHGNDIYRHRNTS</sequence>
<dbReference type="AlphaFoldDB" id="A0A6A6RCI7"/>
<proteinExistence type="predicted"/>
<organism evidence="2 3">
    <name type="scientific">Lophium mytilinum</name>
    <dbReference type="NCBI Taxonomy" id="390894"/>
    <lineage>
        <taxon>Eukaryota</taxon>
        <taxon>Fungi</taxon>
        <taxon>Dikarya</taxon>
        <taxon>Ascomycota</taxon>
        <taxon>Pezizomycotina</taxon>
        <taxon>Dothideomycetes</taxon>
        <taxon>Pleosporomycetidae</taxon>
        <taxon>Mytilinidiales</taxon>
        <taxon>Mytilinidiaceae</taxon>
        <taxon>Lophium</taxon>
    </lineage>
</organism>
<evidence type="ECO:0000256" key="1">
    <source>
        <dbReference type="SAM" id="MobiDB-lite"/>
    </source>
</evidence>
<gene>
    <name evidence="2" type="ORF">BU16DRAFT_612061</name>
</gene>
<dbReference type="EMBL" id="MU004181">
    <property type="protein sequence ID" value="KAF2502389.1"/>
    <property type="molecule type" value="Genomic_DNA"/>
</dbReference>
<keyword evidence="3" id="KW-1185">Reference proteome</keyword>
<feature type="compositionally biased region" description="Basic residues" evidence="1">
    <location>
        <begin position="55"/>
        <end position="65"/>
    </location>
</feature>
<feature type="region of interest" description="Disordered" evidence="1">
    <location>
        <begin position="83"/>
        <end position="106"/>
    </location>
</feature>